<dbReference type="Proteomes" id="UP001595548">
    <property type="component" value="Unassembled WGS sequence"/>
</dbReference>
<evidence type="ECO:0000313" key="3">
    <source>
        <dbReference type="Proteomes" id="UP001595548"/>
    </source>
</evidence>
<evidence type="ECO:0000256" key="1">
    <source>
        <dbReference type="SAM" id="SignalP"/>
    </source>
</evidence>
<sequence>MQTPTIRPPHAIIVGIALALAAGNLQADEVTDAIDEGVSAYKSGDLSEAANQLNYAAGLIGQQKAEAVKAVFPDALSGWEASEIESESAGGMMGGGISANREYAKGDAEVTIELVMDSPMLQSMMGMINNPSIITMNGGKLIKIQGQKAIYNGDEDRPELTLIINNNAMFTLKAGRGTALDDLKAYAEALKLDKL</sequence>
<evidence type="ECO:0000313" key="2">
    <source>
        <dbReference type="EMBL" id="MFC3156930.1"/>
    </source>
</evidence>
<keyword evidence="3" id="KW-1185">Reference proteome</keyword>
<protein>
    <submittedName>
        <fullName evidence="2">Uncharacterized protein</fullName>
    </submittedName>
</protein>
<accession>A0ABV7HSZ3</accession>
<keyword evidence="1" id="KW-0732">Signal</keyword>
<name>A0ABV7HSZ3_9GAMM</name>
<dbReference type="RefSeq" id="WP_382418418.1">
    <property type="nucleotide sequence ID" value="NZ_AP031500.1"/>
</dbReference>
<organism evidence="2 3">
    <name type="scientific">Gilvimarinus japonicus</name>
    <dbReference type="NCBI Taxonomy" id="1796469"/>
    <lineage>
        <taxon>Bacteria</taxon>
        <taxon>Pseudomonadati</taxon>
        <taxon>Pseudomonadota</taxon>
        <taxon>Gammaproteobacteria</taxon>
        <taxon>Cellvibrionales</taxon>
        <taxon>Cellvibrionaceae</taxon>
        <taxon>Gilvimarinus</taxon>
    </lineage>
</organism>
<comment type="caution">
    <text evidence="2">The sequence shown here is derived from an EMBL/GenBank/DDBJ whole genome shotgun (WGS) entry which is preliminary data.</text>
</comment>
<proteinExistence type="predicted"/>
<gene>
    <name evidence="2" type="ORF">ACFOEB_17105</name>
</gene>
<feature type="signal peptide" evidence="1">
    <location>
        <begin position="1"/>
        <end position="27"/>
    </location>
</feature>
<reference evidence="3" key="1">
    <citation type="journal article" date="2019" name="Int. J. Syst. Evol. Microbiol.">
        <title>The Global Catalogue of Microorganisms (GCM) 10K type strain sequencing project: providing services to taxonomists for standard genome sequencing and annotation.</title>
        <authorList>
            <consortium name="The Broad Institute Genomics Platform"/>
            <consortium name="The Broad Institute Genome Sequencing Center for Infectious Disease"/>
            <person name="Wu L."/>
            <person name="Ma J."/>
        </authorList>
    </citation>
    <scope>NUCLEOTIDE SEQUENCE [LARGE SCALE GENOMIC DNA]</scope>
    <source>
        <strain evidence="3">KCTC 52141</strain>
    </source>
</reference>
<dbReference type="EMBL" id="JBHRTL010000031">
    <property type="protein sequence ID" value="MFC3156930.1"/>
    <property type="molecule type" value="Genomic_DNA"/>
</dbReference>
<feature type="chain" id="PRO_5046123484" evidence="1">
    <location>
        <begin position="28"/>
        <end position="195"/>
    </location>
</feature>